<keyword evidence="12" id="KW-1185">Reference proteome</keyword>
<dbReference type="Proteomes" id="UP001274896">
    <property type="component" value="Unassembled WGS sequence"/>
</dbReference>
<dbReference type="Pfam" id="PF04568">
    <property type="entry name" value="IATP"/>
    <property type="match status" value="1"/>
</dbReference>
<dbReference type="FunFam" id="1.20.5.500:FF:000004">
    <property type="entry name" value="ATPase inhibitor A, mitochondrial"/>
    <property type="match status" value="1"/>
</dbReference>
<dbReference type="InterPro" id="IPR007648">
    <property type="entry name" value="ATPase_inhibitor_mt"/>
</dbReference>
<dbReference type="GO" id="GO:0003676">
    <property type="term" value="F:nucleic acid binding"/>
    <property type="evidence" value="ECO:0007669"/>
    <property type="project" value="InterPro"/>
</dbReference>
<dbReference type="Gene3D" id="1.20.5.500">
    <property type="entry name" value="Single helix bin"/>
    <property type="match status" value="2"/>
</dbReference>
<comment type="domain">
    <text evidence="8">Forms an alpha-helical dimer with monomers associated via an antiparallel alpha-helical coiled coil, leaving each N-terminal inhibitory region accessible for interaction with an F1 catalytic domain. The inhibitory N-terminal region binds the alpha(ADP-bound)-beta(ADP-bound) (ATP5F1A-ATP5F1B) interface of F1-ATPase, and also contact the central gamma subunit (ATP5F1C). This dimeric state is favored by pH values below 7.0, and at higher values the dimers associate to form inactive homotetramer, where the inhibitory region is occluded, masking its inhibitory activity.</text>
</comment>
<dbReference type="InterPro" id="IPR036397">
    <property type="entry name" value="RNaseH_sf"/>
</dbReference>
<evidence type="ECO:0000256" key="2">
    <source>
        <dbReference type="ARBA" id="ARBA00010901"/>
    </source>
</evidence>
<comment type="subunit">
    <text evidence="6 8">Homodimer; represents the active form and is present at a pH value below 6.5. Homotetramer; represents the inactive form and is present at a pH value above 7.0.</text>
</comment>
<comment type="function">
    <text evidence="8">Indirectly acts as a regulator of heme synthesis in erythroid tissues: regulates heme synthesis by modulating the mitochondrial pH and redox potential, allowing fech to efficiently catalyze the incorporation of iron into protoporphyrin IX to produce heme.</text>
</comment>
<name>A0AAE0V3U1_9TELE</name>
<protein>
    <recommendedName>
        <fullName evidence="8">ATPase inhibitor, mitochondrial</fullName>
    </recommendedName>
    <alternativeName>
        <fullName evidence="8">ATP synthase F1 subunit epsilon</fullName>
    </alternativeName>
</protein>
<evidence type="ECO:0000313" key="11">
    <source>
        <dbReference type="EMBL" id="KAK3538270.1"/>
    </source>
</evidence>
<dbReference type="SUPFAM" id="SSF64602">
    <property type="entry name" value="F1 ATPase inhibitor, IF1, C-terminal domain"/>
    <property type="match status" value="1"/>
</dbReference>
<dbReference type="Gene3D" id="3.30.420.10">
    <property type="entry name" value="Ribonuclease H-like superfamily/Ribonuclease H"/>
    <property type="match status" value="1"/>
</dbReference>
<proteinExistence type="inferred from homology"/>
<keyword evidence="3" id="KW-0809">Transit peptide</keyword>
<dbReference type="EMBL" id="JAUCMX010000008">
    <property type="protein sequence ID" value="KAK3538270.1"/>
    <property type="molecule type" value="Genomic_DNA"/>
</dbReference>
<comment type="similarity">
    <text evidence="2 8">Belongs to the ATPase inhibitor family.</text>
</comment>
<evidence type="ECO:0000256" key="5">
    <source>
        <dbReference type="ARBA" id="ARBA00023128"/>
    </source>
</evidence>
<evidence type="ECO:0000259" key="10">
    <source>
        <dbReference type="Pfam" id="PF13358"/>
    </source>
</evidence>
<evidence type="ECO:0000256" key="6">
    <source>
        <dbReference type="ARBA" id="ARBA00026043"/>
    </source>
</evidence>
<sequence length="182" mass="20639">MLQEWFHEHNNEFEVLTCPPNSPNLNPIQHLWDVLDKQVRSMKAPPHNLQDLKDLLLTSWCQIPQHTFRDLVESIPRWVRAVLAAKGGPTQCQAGGHNLGELGKGAGKGGGGGGAVREAGGAFGKRQAAEEEMYFKKKEREQIATLRQHHQEEISHHQKEIERLQEEISRHEGKICQLKKHD</sequence>
<evidence type="ECO:0000256" key="7">
    <source>
        <dbReference type="ARBA" id="ARBA00046200"/>
    </source>
</evidence>
<dbReference type="GO" id="GO:0042030">
    <property type="term" value="F:ATPase inhibitor activity"/>
    <property type="evidence" value="ECO:0007669"/>
    <property type="project" value="UniProtKB-UniRule"/>
</dbReference>
<dbReference type="PANTHER" id="PTHR48417:SF1">
    <property type="entry name" value="ATP SYNTHASE F1 SUBUNIT EPSILON"/>
    <property type="match status" value="1"/>
</dbReference>
<accession>A0AAE0V3U1</accession>
<comment type="subcellular location">
    <subcellularLocation>
        <location evidence="1 8">Mitochondrion</location>
    </subcellularLocation>
</comment>
<gene>
    <name evidence="11" type="ORF">QTP70_033521</name>
</gene>
<reference evidence="11" key="1">
    <citation type="submission" date="2023-06" db="EMBL/GenBank/DDBJ databases">
        <title>Male Hemibagrus guttatus genome.</title>
        <authorList>
            <person name="Bian C."/>
        </authorList>
    </citation>
    <scope>NUCLEOTIDE SEQUENCE</scope>
    <source>
        <strain evidence="11">Male_cb2023</strain>
        <tissue evidence="11">Muscle</tissue>
    </source>
</reference>
<feature type="coiled-coil region" evidence="9">
    <location>
        <begin position="147"/>
        <end position="174"/>
    </location>
</feature>
<feature type="domain" description="Tc1-like transposase DDE" evidence="10">
    <location>
        <begin position="2"/>
        <end position="51"/>
    </location>
</feature>
<dbReference type="InterPro" id="IPR038717">
    <property type="entry name" value="Tc1-like_DDE_dom"/>
</dbReference>
<dbReference type="Pfam" id="PF13358">
    <property type="entry name" value="DDE_3"/>
    <property type="match status" value="1"/>
</dbReference>
<dbReference type="AlphaFoldDB" id="A0AAE0V3U1"/>
<keyword evidence="4 9" id="KW-0175">Coiled coil</keyword>
<dbReference type="PANTHER" id="PTHR48417">
    <property type="entry name" value="ATP SYNTHASE F1 SUBUNIT EPSILON"/>
    <property type="match status" value="1"/>
</dbReference>
<comment type="caution">
    <text evidence="11">The sequence shown here is derived from an EMBL/GenBank/DDBJ whole genome shotgun (WGS) entry which is preliminary data.</text>
</comment>
<comment type="function">
    <text evidence="7">Endogenous F(1)F(o)-ATPase inhibitor limiting ATP depletion when the mitochondrial membrane potential falls below a threshold and the F(1)F(o)-ATP synthase starts hydrolyzing ATP to pump protons out of the mitochondrial matrix. Required to avoid the consumption of cellular ATP when the F(1)F(o)-ATP synthase enzyme acts as an ATP hydrolase. Indirectly acts as a regulator of heme synthesis in erythroid tissues: regulates heme synthesis by modulating the mitochondrial pH and redox potential, allowing FECH to efficiently catalyze the incorporation of iron into protoporphyrin IX to produce heme.</text>
</comment>
<organism evidence="11 12">
    <name type="scientific">Hemibagrus guttatus</name>
    <dbReference type="NCBI Taxonomy" id="175788"/>
    <lineage>
        <taxon>Eukaryota</taxon>
        <taxon>Metazoa</taxon>
        <taxon>Chordata</taxon>
        <taxon>Craniata</taxon>
        <taxon>Vertebrata</taxon>
        <taxon>Euteleostomi</taxon>
        <taxon>Actinopterygii</taxon>
        <taxon>Neopterygii</taxon>
        <taxon>Teleostei</taxon>
        <taxon>Ostariophysi</taxon>
        <taxon>Siluriformes</taxon>
        <taxon>Bagridae</taxon>
        <taxon>Hemibagrus</taxon>
    </lineage>
</organism>
<keyword evidence="5 8" id="KW-0496">Mitochondrion</keyword>
<dbReference type="GO" id="GO:0005739">
    <property type="term" value="C:mitochondrion"/>
    <property type="evidence" value="ECO:0007669"/>
    <property type="project" value="UniProtKB-SubCell"/>
</dbReference>
<evidence type="ECO:0000313" key="12">
    <source>
        <dbReference type="Proteomes" id="UP001274896"/>
    </source>
</evidence>
<evidence type="ECO:0000256" key="8">
    <source>
        <dbReference type="RuleBase" id="RU368087"/>
    </source>
</evidence>
<evidence type="ECO:0000256" key="3">
    <source>
        <dbReference type="ARBA" id="ARBA00022946"/>
    </source>
</evidence>
<evidence type="ECO:0000256" key="9">
    <source>
        <dbReference type="SAM" id="Coils"/>
    </source>
</evidence>
<evidence type="ECO:0000256" key="1">
    <source>
        <dbReference type="ARBA" id="ARBA00004173"/>
    </source>
</evidence>
<evidence type="ECO:0000256" key="4">
    <source>
        <dbReference type="ARBA" id="ARBA00023054"/>
    </source>
</evidence>